<dbReference type="Pfam" id="PF13432">
    <property type="entry name" value="TPR_16"/>
    <property type="match status" value="1"/>
</dbReference>
<dbReference type="AlphaFoldDB" id="A0A7Y9J4G6"/>
<protein>
    <submittedName>
        <fullName evidence="6">Tfp pilus assembly protein PilF</fullName>
    </submittedName>
</protein>
<dbReference type="RefSeq" id="WP_179792934.1">
    <property type="nucleotide sequence ID" value="NZ_BAABHP010000004.1"/>
</dbReference>
<organism evidence="6 7">
    <name type="scientific">Actinomycetospora corticicola</name>
    <dbReference type="NCBI Taxonomy" id="663602"/>
    <lineage>
        <taxon>Bacteria</taxon>
        <taxon>Bacillati</taxon>
        <taxon>Actinomycetota</taxon>
        <taxon>Actinomycetes</taxon>
        <taxon>Pseudonocardiales</taxon>
        <taxon>Pseudonocardiaceae</taxon>
        <taxon>Actinomycetospora</taxon>
    </lineage>
</organism>
<gene>
    <name evidence="6" type="ORF">BJ983_001137</name>
</gene>
<evidence type="ECO:0000256" key="5">
    <source>
        <dbReference type="SAM" id="Phobius"/>
    </source>
</evidence>
<evidence type="ECO:0000256" key="1">
    <source>
        <dbReference type="ARBA" id="ARBA00022737"/>
    </source>
</evidence>
<reference evidence="6 7" key="1">
    <citation type="submission" date="2020-07" db="EMBL/GenBank/DDBJ databases">
        <title>Sequencing the genomes of 1000 actinobacteria strains.</title>
        <authorList>
            <person name="Klenk H.-P."/>
        </authorList>
    </citation>
    <scope>NUCLEOTIDE SEQUENCE [LARGE SCALE GENOMIC DNA]</scope>
    <source>
        <strain evidence="6 7">DSM 45772</strain>
    </source>
</reference>
<keyword evidence="1" id="KW-0677">Repeat</keyword>
<evidence type="ECO:0000313" key="6">
    <source>
        <dbReference type="EMBL" id="NYD35035.1"/>
    </source>
</evidence>
<feature type="region of interest" description="Disordered" evidence="4">
    <location>
        <begin position="363"/>
        <end position="387"/>
    </location>
</feature>
<dbReference type="PANTHER" id="PTHR44227:SF3">
    <property type="entry name" value="PROTEIN O-MANNOSYL-TRANSFERASE TMTC4"/>
    <property type="match status" value="1"/>
</dbReference>
<evidence type="ECO:0000256" key="2">
    <source>
        <dbReference type="ARBA" id="ARBA00022803"/>
    </source>
</evidence>
<dbReference type="Gene3D" id="1.25.40.10">
    <property type="entry name" value="Tetratricopeptide repeat domain"/>
    <property type="match status" value="3"/>
</dbReference>
<dbReference type="InterPro" id="IPR019734">
    <property type="entry name" value="TPR_rpt"/>
</dbReference>
<keyword evidence="2 3" id="KW-0802">TPR repeat</keyword>
<dbReference type="Proteomes" id="UP000535890">
    <property type="component" value="Unassembled WGS sequence"/>
</dbReference>
<dbReference type="InterPro" id="IPR011990">
    <property type="entry name" value="TPR-like_helical_dom_sf"/>
</dbReference>
<feature type="compositionally biased region" description="Basic and acidic residues" evidence="4">
    <location>
        <begin position="363"/>
        <end position="380"/>
    </location>
</feature>
<feature type="transmembrane region" description="Helical" evidence="5">
    <location>
        <begin position="306"/>
        <end position="329"/>
    </location>
</feature>
<evidence type="ECO:0000313" key="7">
    <source>
        <dbReference type="Proteomes" id="UP000535890"/>
    </source>
</evidence>
<dbReference type="PROSITE" id="PS50005">
    <property type="entry name" value="TPR"/>
    <property type="match status" value="1"/>
</dbReference>
<dbReference type="SUPFAM" id="SSF48452">
    <property type="entry name" value="TPR-like"/>
    <property type="match status" value="1"/>
</dbReference>
<feature type="transmembrane region" description="Helical" evidence="5">
    <location>
        <begin position="260"/>
        <end position="285"/>
    </location>
</feature>
<proteinExistence type="predicted"/>
<feature type="transmembrane region" description="Helical" evidence="5">
    <location>
        <begin position="335"/>
        <end position="355"/>
    </location>
</feature>
<comment type="caution">
    <text evidence="6">The sequence shown here is derived from an EMBL/GenBank/DDBJ whole genome shotgun (WGS) entry which is preliminary data.</text>
</comment>
<evidence type="ECO:0000256" key="4">
    <source>
        <dbReference type="SAM" id="MobiDB-lite"/>
    </source>
</evidence>
<keyword evidence="5" id="KW-1133">Transmembrane helix</keyword>
<name>A0A7Y9J4G6_9PSEU</name>
<sequence>MTAGEARRRAGLLVDARQYDLARPEIARALAEDPEDAAAFHVLALLEQRVGHHDDALAALDRAAALGLPPTSHLATRLNTLYHARRFPEAVAAGEDLLRHDPQHVLAHILLAQMLGSEGRADYPRARAHGEYAVTLAPENDHAHYALGQVLASTHGRRGAREALPRLQEAVRLKPDDPANLNALGVVDLTLGRSRRALRSFADALALDPTLEPAAFNVPLAMLGLVRRAGLVLTLLFLASTVAGVALAPRLPTSGAGASAGAGALAHALAVVVVLAVVGVVLARLHRAVPRAIRPAAARAWRRDPVVAPLTVSSALTAVLGVVMVALPVPNGVHVPPLLVLGLVVRVVAVLLSRARTARYGRERRTERSELWRPRERPPRPDVTPSW</sequence>
<dbReference type="PANTHER" id="PTHR44227">
    <property type="match status" value="1"/>
</dbReference>
<keyword evidence="5" id="KW-0472">Membrane</keyword>
<dbReference type="EMBL" id="JACCBN010000001">
    <property type="protein sequence ID" value="NYD35035.1"/>
    <property type="molecule type" value="Genomic_DNA"/>
</dbReference>
<feature type="transmembrane region" description="Helical" evidence="5">
    <location>
        <begin position="229"/>
        <end position="248"/>
    </location>
</feature>
<feature type="repeat" description="TPR" evidence="3">
    <location>
        <begin position="178"/>
        <end position="211"/>
    </location>
</feature>
<keyword evidence="5" id="KW-0812">Transmembrane</keyword>
<dbReference type="InterPro" id="IPR052346">
    <property type="entry name" value="O-mannosyl-transferase_TMTC"/>
</dbReference>
<accession>A0A7Y9J4G6</accession>
<keyword evidence="7" id="KW-1185">Reference proteome</keyword>
<evidence type="ECO:0000256" key="3">
    <source>
        <dbReference type="PROSITE-ProRule" id="PRU00339"/>
    </source>
</evidence>